<feature type="transmembrane region" description="Helical" evidence="7">
    <location>
        <begin position="28"/>
        <end position="50"/>
    </location>
</feature>
<dbReference type="Pfam" id="PF13850">
    <property type="entry name" value="ERGIC_N"/>
    <property type="match status" value="1"/>
</dbReference>
<dbReference type="GO" id="GO:0016020">
    <property type="term" value="C:membrane"/>
    <property type="evidence" value="ECO:0007669"/>
    <property type="project" value="UniProtKB-SubCell"/>
</dbReference>
<comment type="subcellular location">
    <subcellularLocation>
        <location evidence="1">Membrane</location>
        <topology evidence="1">Multi-pass membrane protein</topology>
    </subcellularLocation>
</comment>
<evidence type="ECO:0000259" key="9">
    <source>
        <dbReference type="Pfam" id="PF13850"/>
    </source>
</evidence>
<proteinExistence type="inferred from homology"/>
<evidence type="ECO:0000256" key="1">
    <source>
        <dbReference type="ARBA" id="ARBA00004141"/>
    </source>
</evidence>
<dbReference type="GO" id="GO:0005783">
    <property type="term" value="C:endoplasmic reticulum"/>
    <property type="evidence" value="ECO:0007669"/>
    <property type="project" value="TreeGrafter"/>
</dbReference>
<sequence>MGFLAKLKAFDAYVKPEAHLTRKTTSGAIVSLVGYALMAILFLFELATYLTPRRVTTMGVDVTRDELLRINLDMTFPGLPCQIISLDALDASGKHEADIGGELHKQRIGSDGRVLGMYESHYEDFELGVIQFLRPRNPGEPMPRVKHFEEVAKARKEKEGCRIFGSMKVQRVAGNFHVSVHSQDWQTLQMVYDKVEHIDVSHTITRLSFGRDYPGKVDPLNGYVRLIDHEKGEKSGTFKYFLKVVPTTYTRGKRVGGLRAELDELIGDAKSVGGVGRPEADLNERRRRDGTSRGNKGDARNRQTKSRTNERGVIKTNLYSVTEYFTPSRGWSETGLPAVFFLYDLSPVVMEVSDAPASFGHFLARVCAVVGGVFAVTGMTDRWIHRAVEMLAAKNA</sequence>
<feature type="compositionally biased region" description="Basic and acidic residues" evidence="6">
    <location>
        <begin position="278"/>
        <end position="311"/>
    </location>
</feature>
<evidence type="ECO:0000256" key="2">
    <source>
        <dbReference type="ARBA" id="ARBA00005648"/>
    </source>
</evidence>
<name>A0A7S0D0H2_MICPS</name>
<keyword evidence="4 7" id="KW-1133">Transmembrane helix</keyword>
<evidence type="ECO:0000256" key="4">
    <source>
        <dbReference type="ARBA" id="ARBA00022989"/>
    </source>
</evidence>
<dbReference type="PANTHER" id="PTHR10984:SF25">
    <property type="entry name" value="ENDOPLASMIC RETICULUM-GOLGI INTERMEDIATE COMPARTMENT PROTEIN 3"/>
    <property type="match status" value="1"/>
</dbReference>
<evidence type="ECO:0000256" key="7">
    <source>
        <dbReference type="SAM" id="Phobius"/>
    </source>
</evidence>
<accession>A0A7S0D0H2</accession>
<dbReference type="InterPro" id="IPR012936">
    <property type="entry name" value="Erv_C"/>
</dbReference>
<dbReference type="InterPro" id="IPR039542">
    <property type="entry name" value="Erv_N"/>
</dbReference>
<feature type="domain" description="Endoplasmic reticulum vesicle transporter N-terminal" evidence="9">
    <location>
        <begin position="7"/>
        <end position="96"/>
    </location>
</feature>
<comment type="similarity">
    <text evidence="2">Belongs to the ERGIC family.</text>
</comment>
<dbReference type="Pfam" id="PF07970">
    <property type="entry name" value="COPIIcoated_ERV"/>
    <property type="match status" value="2"/>
</dbReference>
<dbReference type="EMBL" id="HBEN01007181">
    <property type="protein sequence ID" value="CAD8439674.1"/>
    <property type="molecule type" value="Transcribed_RNA"/>
</dbReference>
<feature type="domain" description="Endoplasmic reticulum vesicle transporter C-terminal" evidence="8">
    <location>
        <begin position="149"/>
        <end position="252"/>
    </location>
</feature>
<feature type="region of interest" description="Disordered" evidence="6">
    <location>
        <begin position="276"/>
        <end position="311"/>
    </location>
</feature>
<keyword evidence="3 7" id="KW-0812">Transmembrane</keyword>
<reference evidence="10" key="1">
    <citation type="submission" date="2021-01" db="EMBL/GenBank/DDBJ databases">
        <authorList>
            <person name="Corre E."/>
            <person name="Pelletier E."/>
            <person name="Niang G."/>
            <person name="Scheremetjew M."/>
            <person name="Finn R."/>
            <person name="Kale V."/>
            <person name="Holt S."/>
            <person name="Cochrane G."/>
            <person name="Meng A."/>
            <person name="Brown T."/>
            <person name="Cohen L."/>
        </authorList>
    </citation>
    <scope>NUCLEOTIDE SEQUENCE</scope>
    <source>
        <strain evidence="10">CCAC1681</strain>
    </source>
</reference>
<organism evidence="10">
    <name type="scientific">Micromonas pusilla</name>
    <name type="common">Picoplanktonic green alga</name>
    <name type="synonym">Chromulina pusilla</name>
    <dbReference type="NCBI Taxonomy" id="38833"/>
    <lineage>
        <taxon>Eukaryota</taxon>
        <taxon>Viridiplantae</taxon>
        <taxon>Chlorophyta</taxon>
        <taxon>Mamiellophyceae</taxon>
        <taxon>Mamiellales</taxon>
        <taxon>Mamiellaceae</taxon>
        <taxon>Micromonas</taxon>
    </lineage>
</organism>
<evidence type="ECO:0000256" key="5">
    <source>
        <dbReference type="ARBA" id="ARBA00023136"/>
    </source>
</evidence>
<protein>
    <recommendedName>
        <fullName evidence="11">Endoplasmic reticulum vesicle transporter</fullName>
    </recommendedName>
</protein>
<feature type="domain" description="Endoplasmic reticulum vesicle transporter C-terminal" evidence="8">
    <location>
        <begin position="307"/>
        <end position="381"/>
    </location>
</feature>
<evidence type="ECO:0000313" key="10">
    <source>
        <dbReference type="EMBL" id="CAD8439674.1"/>
    </source>
</evidence>
<evidence type="ECO:0000256" key="6">
    <source>
        <dbReference type="SAM" id="MobiDB-lite"/>
    </source>
</evidence>
<dbReference type="InterPro" id="IPR045888">
    <property type="entry name" value="Erv"/>
</dbReference>
<dbReference type="AlphaFoldDB" id="A0A7S0D0H2"/>
<keyword evidence="5 7" id="KW-0472">Membrane</keyword>
<evidence type="ECO:0008006" key="11">
    <source>
        <dbReference type="Google" id="ProtNLM"/>
    </source>
</evidence>
<dbReference type="GO" id="GO:0030134">
    <property type="term" value="C:COPII-coated ER to Golgi transport vesicle"/>
    <property type="evidence" value="ECO:0007669"/>
    <property type="project" value="TreeGrafter"/>
</dbReference>
<evidence type="ECO:0000256" key="3">
    <source>
        <dbReference type="ARBA" id="ARBA00022692"/>
    </source>
</evidence>
<gene>
    <name evidence="10" type="ORF">MSP1401_LOCUS5886</name>
</gene>
<dbReference type="PANTHER" id="PTHR10984">
    <property type="entry name" value="ENDOPLASMIC RETICULUM-GOLGI INTERMEDIATE COMPARTMENT PROTEIN"/>
    <property type="match status" value="1"/>
</dbReference>
<evidence type="ECO:0000259" key="8">
    <source>
        <dbReference type="Pfam" id="PF07970"/>
    </source>
</evidence>